<dbReference type="KEGG" id="dci:103514641"/>
<evidence type="ECO:0000313" key="7">
    <source>
        <dbReference type="Proteomes" id="UP000079169"/>
    </source>
</evidence>
<dbReference type="PaxDb" id="121845-A0A3Q0J4K4"/>
<dbReference type="InterPro" id="IPR015048">
    <property type="entry name" value="DUF1899"/>
</dbReference>
<dbReference type="SMART" id="SM01166">
    <property type="entry name" value="DUF1899"/>
    <property type="match status" value="1"/>
</dbReference>
<dbReference type="SMART" id="SM00320">
    <property type="entry name" value="WD40"/>
    <property type="match status" value="2"/>
</dbReference>
<dbReference type="PANTHER" id="PTHR10856:SF44">
    <property type="entry name" value="CORONIN"/>
    <property type="match status" value="1"/>
</dbReference>
<comment type="similarity">
    <text evidence="4">Belongs to the WD repeat coronin family.</text>
</comment>
<dbReference type="PROSITE" id="PS50294">
    <property type="entry name" value="WD_REPEATS_REGION"/>
    <property type="match status" value="1"/>
</dbReference>
<organism evidence="7 8">
    <name type="scientific">Diaphorina citri</name>
    <name type="common">Asian citrus psyllid</name>
    <dbReference type="NCBI Taxonomy" id="121845"/>
    <lineage>
        <taxon>Eukaryota</taxon>
        <taxon>Metazoa</taxon>
        <taxon>Ecdysozoa</taxon>
        <taxon>Arthropoda</taxon>
        <taxon>Hexapoda</taxon>
        <taxon>Insecta</taxon>
        <taxon>Pterygota</taxon>
        <taxon>Neoptera</taxon>
        <taxon>Paraneoptera</taxon>
        <taxon>Hemiptera</taxon>
        <taxon>Sternorrhyncha</taxon>
        <taxon>Psylloidea</taxon>
        <taxon>Psyllidae</taxon>
        <taxon>Diaphorininae</taxon>
        <taxon>Diaphorina</taxon>
    </lineage>
</organism>
<reference evidence="8" key="1">
    <citation type="submission" date="2025-08" db="UniProtKB">
        <authorList>
            <consortium name="RefSeq"/>
        </authorList>
    </citation>
    <scope>IDENTIFICATION</scope>
</reference>
<sequence length="740" mass="84790">MPVEDLTVSFDNGICDKPKNMIDVRACYKPTEKLWFRGVRSSKFRHVYGVHSKRDGCYDNVPITRNAHDSHFCAANPKFVAVVTEVAGGGAFLVLPIHRVSCEDRGGDLVPLKMYHIRCGSVKLWYIPDGGLSGNLNEWIMDLHGHKRRVGYIEWHPTAENVVASAGFDYLIILWDVGKGEALTVIDCHPDVINCLSFNRDGSRLVTTCKDKTVRVLDPRTGLVISQGVCHPGTRSSKAVFIGDTGRIVTTGFSRHSDRQVGLWDENDLNTPLALETVDSSSGVLFPYYDHDTRILFLAGKGDGNIRYYELTNERPYIHFLNQSLSGAPQRGLGFMPKRGCDVTQCEIFRFFKLHTTRNMCEPISMIVPRKSDQFQDDLYPDTAAPVPALSAADWYKGVNRPPVLMSMRTGVNVCTHKPKAFRPNEATRSDHNYKMKFAFLNRETIPDYRPLDSHPTTPTDYPDVIHTSILPEMEKSQKTAVNQNTKFQTIQQMFSSTHQTNGDIGGDILALKLSVRDDYEEDCPKNEYQLQRAYSRQCEEVKLLRKQLVSRDRRIQDLENLVSSLQAQVQVQRRLKSPESNITITIPEAIQKFYTFFNDYKRDVRNYFEQQFLELPREEKKAIKSKLFRRHILPEMEKSQKTAVNQNTKFQTIQQMFSSTHQTNGDIGGDILALKLSVRDDYEEDCPKNEYQLQRAYSRQCEEVKLLRKQLVSRDRRIQDLENLVSSLQAQVQVQRRLK</sequence>
<dbReference type="Proteomes" id="UP000079169">
    <property type="component" value="Unplaced"/>
</dbReference>
<keyword evidence="2 4" id="KW-0677">Repeat</keyword>
<feature type="coiled-coil region" evidence="5">
    <location>
        <begin position="542"/>
        <end position="576"/>
    </location>
</feature>
<dbReference type="AlphaFoldDB" id="A0A3Q0J4K4"/>
<evidence type="ECO:0000256" key="4">
    <source>
        <dbReference type="RuleBase" id="RU280818"/>
    </source>
</evidence>
<feature type="repeat" description="WD" evidence="3">
    <location>
        <begin position="143"/>
        <end position="185"/>
    </location>
</feature>
<dbReference type="InterPro" id="IPR036322">
    <property type="entry name" value="WD40_repeat_dom_sf"/>
</dbReference>
<keyword evidence="1 3" id="KW-0853">WD repeat</keyword>
<keyword evidence="5" id="KW-0175">Coiled coil</keyword>
<evidence type="ECO:0000313" key="8">
    <source>
        <dbReference type="RefSeq" id="XP_026683356.1"/>
    </source>
</evidence>
<dbReference type="Pfam" id="PF08953">
    <property type="entry name" value="DUF1899"/>
    <property type="match status" value="1"/>
</dbReference>
<feature type="repeat" description="WD" evidence="3">
    <location>
        <begin position="186"/>
        <end position="227"/>
    </location>
</feature>
<proteinExistence type="inferred from homology"/>
<feature type="coiled-coil region" evidence="5">
    <location>
        <begin position="705"/>
        <end position="739"/>
    </location>
</feature>
<dbReference type="GeneID" id="103514641"/>
<dbReference type="Gene3D" id="2.130.10.10">
    <property type="entry name" value="YVTN repeat-like/Quinoprotein amine dehydrogenase"/>
    <property type="match status" value="1"/>
</dbReference>
<dbReference type="PANTHER" id="PTHR10856">
    <property type="entry name" value="CORONIN"/>
    <property type="match status" value="1"/>
</dbReference>
<evidence type="ECO:0000256" key="1">
    <source>
        <dbReference type="ARBA" id="ARBA00022574"/>
    </source>
</evidence>
<dbReference type="InterPro" id="IPR015943">
    <property type="entry name" value="WD40/YVTN_repeat-like_dom_sf"/>
</dbReference>
<gene>
    <name evidence="8" type="primary">LOC103514641</name>
</gene>
<protein>
    <recommendedName>
        <fullName evidence="4">Coronin</fullName>
    </recommendedName>
</protein>
<name>A0A3Q0J4K4_DIACI</name>
<evidence type="ECO:0000259" key="6">
    <source>
        <dbReference type="SMART" id="SM01166"/>
    </source>
</evidence>
<dbReference type="RefSeq" id="XP_026683356.1">
    <property type="nucleotide sequence ID" value="XM_026827555.1"/>
</dbReference>
<feature type="domain" description="DUF1899" evidence="6">
    <location>
        <begin position="37"/>
        <end position="101"/>
    </location>
</feature>
<keyword evidence="7" id="KW-1185">Reference proteome</keyword>
<evidence type="ECO:0000256" key="2">
    <source>
        <dbReference type="ARBA" id="ARBA00022737"/>
    </source>
</evidence>
<evidence type="ECO:0000256" key="3">
    <source>
        <dbReference type="PROSITE-ProRule" id="PRU00221"/>
    </source>
</evidence>
<dbReference type="InterPro" id="IPR015505">
    <property type="entry name" value="Coronin"/>
</dbReference>
<evidence type="ECO:0000256" key="5">
    <source>
        <dbReference type="SAM" id="Coils"/>
    </source>
</evidence>
<dbReference type="GO" id="GO:0051015">
    <property type="term" value="F:actin filament binding"/>
    <property type="evidence" value="ECO:0007669"/>
    <property type="project" value="TreeGrafter"/>
</dbReference>
<dbReference type="PROSITE" id="PS00678">
    <property type="entry name" value="WD_REPEATS_1"/>
    <property type="match status" value="1"/>
</dbReference>
<dbReference type="InterPro" id="IPR001680">
    <property type="entry name" value="WD40_rpt"/>
</dbReference>
<dbReference type="SUPFAM" id="SSF50978">
    <property type="entry name" value="WD40 repeat-like"/>
    <property type="match status" value="1"/>
</dbReference>
<dbReference type="Pfam" id="PF16300">
    <property type="entry name" value="WD40_4"/>
    <property type="match status" value="1"/>
</dbReference>
<dbReference type="PROSITE" id="PS50082">
    <property type="entry name" value="WD_REPEATS_2"/>
    <property type="match status" value="2"/>
</dbReference>
<dbReference type="STRING" id="121845.A0A3Q0J4K4"/>
<dbReference type="Pfam" id="PF00400">
    <property type="entry name" value="WD40"/>
    <property type="match status" value="2"/>
</dbReference>
<dbReference type="SMART" id="SM01167">
    <property type="entry name" value="DUF1900"/>
    <property type="match status" value="1"/>
</dbReference>
<accession>A0A3Q0J4K4</accession>
<dbReference type="InterPro" id="IPR019775">
    <property type="entry name" value="WD40_repeat_CS"/>
</dbReference>